<dbReference type="SUPFAM" id="SSF50346">
    <property type="entry name" value="PRC-barrel domain"/>
    <property type="match status" value="1"/>
</dbReference>
<proteinExistence type="predicted"/>
<evidence type="ECO:0000256" key="1">
    <source>
        <dbReference type="SAM" id="MobiDB-lite"/>
    </source>
</evidence>
<dbReference type="Proteomes" id="UP000555552">
    <property type="component" value="Unassembled WGS sequence"/>
</dbReference>
<evidence type="ECO:0000313" key="3">
    <source>
        <dbReference type="Proteomes" id="UP000555552"/>
    </source>
</evidence>
<accession>A0A849BQE4</accession>
<feature type="compositionally biased region" description="Acidic residues" evidence="1">
    <location>
        <begin position="19"/>
        <end position="30"/>
    </location>
</feature>
<name>A0A849BQE4_9ACTN</name>
<comment type="caution">
    <text evidence="2">The sequence shown here is derived from an EMBL/GenBank/DDBJ whole genome shotgun (WGS) entry which is preliminary data.</text>
</comment>
<protein>
    <recommendedName>
        <fullName evidence="4">PRC-barrel domain-containing protein</fullName>
    </recommendedName>
</protein>
<keyword evidence="3" id="KW-1185">Reference proteome</keyword>
<dbReference type="AlphaFoldDB" id="A0A849BQE4"/>
<dbReference type="RefSeq" id="WP_171201627.1">
    <property type="nucleotide sequence ID" value="NZ_BAAANP010000007.1"/>
</dbReference>
<feature type="region of interest" description="Disordered" evidence="1">
    <location>
        <begin position="1"/>
        <end position="37"/>
    </location>
</feature>
<evidence type="ECO:0000313" key="2">
    <source>
        <dbReference type="EMBL" id="NNH21766.1"/>
    </source>
</evidence>
<dbReference type="EMBL" id="JABEMA010000007">
    <property type="protein sequence ID" value="NNH21766.1"/>
    <property type="molecule type" value="Genomic_DNA"/>
</dbReference>
<organism evidence="2 3">
    <name type="scientific">Pseudokineococcus marinus</name>
    <dbReference type="NCBI Taxonomy" id="351215"/>
    <lineage>
        <taxon>Bacteria</taxon>
        <taxon>Bacillati</taxon>
        <taxon>Actinomycetota</taxon>
        <taxon>Actinomycetes</taxon>
        <taxon>Kineosporiales</taxon>
        <taxon>Kineosporiaceae</taxon>
        <taxon>Pseudokineococcus</taxon>
    </lineage>
</organism>
<reference evidence="2 3" key="1">
    <citation type="submission" date="2020-05" db="EMBL/GenBank/DDBJ databases">
        <title>MicrobeNet Type strains.</title>
        <authorList>
            <person name="Nicholson A.C."/>
        </authorList>
    </citation>
    <scope>NUCLEOTIDE SEQUENCE [LARGE SCALE GENOMIC DNA]</scope>
    <source>
        <strain evidence="2 3">JCM 14547</strain>
    </source>
</reference>
<sequence>MAPPPTGGRDEVATPAADETADAALDDAPDDATTAVDVDGREVGPVTAVFEDDHTGRAELALVALPDGQRLVPLVGARTEGARLHLAVTAAAVEASPVAGDVEHVGPDDVLALYRHHGLSPADDTAAGAAPGADG</sequence>
<evidence type="ECO:0008006" key="4">
    <source>
        <dbReference type="Google" id="ProtNLM"/>
    </source>
</evidence>
<gene>
    <name evidence="2" type="ORF">HLB09_01420</name>
</gene>
<dbReference type="InterPro" id="IPR011033">
    <property type="entry name" value="PRC_barrel-like_sf"/>
</dbReference>